<proteinExistence type="inferred from homology"/>
<dbReference type="InterPro" id="IPR034012">
    <property type="entry name" value="Zn_ribbon_RPB9_C"/>
</dbReference>
<keyword evidence="4 9" id="KW-0863">Zinc-finger</keyword>
<feature type="binding site" evidence="8">
    <location>
        <position position="95"/>
    </location>
    <ligand>
        <name>Zn(2+)</name>
        <dbReference type="ChEBI" id="CHEBI:29105"/>
        <label>2</label>
    </ligand>
</feature>
<dbReference type="InterPro" id="IPR001529">
    <property type="entry name" value="Zn_ribbon_RPB9"/>
</dbReference>
<reference evidence="13" key="1">
    <citation type="journal article" date="2023" name="G3 (Bethesda)">
        <title>Whole genome assemblies of Zophobas morio and Tenebrio molitor.</title>
        <authorList>
            <person name="Kaur S."/>
            <person name="Stinson S.A."/>
            <person name="diCenzo G.C."/>
        </authorList>
    </citation>
    <scope>NUCLEOTIDE SEQUENCE</scope>
    <source>
        <strain evidence="13">QUZm001</strain>
    </source>
</reference>
<evidence type="ECO:0000313" key="13">
    <source>
        <dbReference type="EMBL" id="KAJ3656307.1"/>
    </source>
</evidence>
<dbReference type="PANTHER" id="PTHR11239:SF1">
    <property type="entry name" value="DNA-DIRECTED RNA POLYMERASE II SUBUNIT RPB9"/>
    <property type="match status" value="1"/>
</dbReference>
<dbReference type="AlphaFoldDB" id="A0AA38IM16"/>
<comment type="similarity">
    <text evidence="7 10">Belongs to the archaeal rpoM/eukaryotic RPA12/RPB9/RPC11 RNA polymerase family.</text>
</comment>
<organism evidence="13 14">
    <name type="scientific">Zophobas morio</name>
    <dbReference type="NCBI Taxonomy" id="2755281"/>
    <lineage>
        <taxon>Eukaryota</taxon>
        <taxon>Metazoa</taxon>
        <taxon>Ecdysozoa</taxon>
        <taxon>Arthropoda</taxon>
        <taxon>Hexapoda</taxon>
        <taxon>Insecta</taxon>
        <taxon>Pterygota</taxon>
        <taxon>Neoptera</taxon>
        <taxon>Endopterygota</taxon>
        <taxon>Coleoptera</taxon>
        <taxon>Polyphaga</taxon>
        <taxon>Cucujiformia</taxon>
        <taxon>Tenebrionidae</taxon>
        <taxon>Zophobas</taxon>
    </lineage>
</organism>
<accession>A0AA38IM16</accession>
<keyword evidence="14" id="KW-1185">Reference proteome</keyword>
<dbReference type="PROSITE" id="PS51133">
    <property type="entry name" value="ZF_TFIIS_2"/>
    <property type="match status" value="1"/>
</dbReference>
<dbReference type="PANTHER" id="PTHR11239">
    <property type="entry name" value="DNA-DIRECTED RNA POLYMERASE"/>
    <property type="match status" value="1"/>
</dbReference>
<dbReference type="GO" id="GO:0005665">
    <property type="term" value="C:RNA polymerase II, core complex"/>
    <property type="evidence" value="ECO:0007669"/>
    <property type="project" value="TreeGrafter"/>
</dbReference>
<dbReference type="SMART" id="SM00661">
    <property type="entry name" value="RPOL9"/>
    <property type="match status" value="1"/>
</dbReference>
<dbReference type="GO" id="GO:0008270">
    <property type="term" value="F:zinc ion binding"/>
    <property type="evidence" value="ECO:0007669"/>
    <property type="project" value="UniProtKB-KW"/>
</dbReference>
<feature type="binding site" evidence="8">
    <location>
        <position position="121"/>
    </location>
    <ligand>
        <name>Zn(2+)</name>
        <dbReference type="ChEBI" id="CHEBI:29105"/>
        <label>2</label>
    </ligand>
</feature>
<dbReference type="SMART" id="SM00440">
    <property type="entry name" value="ZnF_C2C2"/>
    <property type="match status" value="1"/>
</dbReference>
<dbReference type="PIRSF" id="PIRSF005586">
    <property type="entry name" value="RNApol_RpoM"/>
    <property type="match status" value="1"/>
</dbReference>
<gene>
    <name evidence="13" type="ORF">Zmor_015393</name>
</gene>
<evidence type="ECO:0000256" key="8">
    <source>
        <dbReference type="PIRSR" id="PIRSR005586-1"/>
    </source>
</evidence>
<keyword evidence="7 10" id="KW-0804">Transcription</keyword>
<keyword evidence="3 8" id="KW-0479">Metal-binding</keyword>
<keyword evidence="5 8" id="KW-0862">Zinc</keyword>
<dbReference type="GO" id="GO:0005730">
    <property type="term" value="C:nucleolus"/>
    <property type="evidence" value="ECO:0007669"/>
    <property type="project" value="UniProtKB-SubCell"/>
</dbReference>
<name>A0AA38IM16_9CUCU</name>
<comment type="subcellular location">
    <subcellularLocation>
        <location evidence="1">Nucleus</location>
        <location evidence="1">Nucleolus</location>
    </subcellularLocation>
</comment>
<feature type="domain" description="TFIIS-type" evidence="12">
    <location>
        <begin position="88"/>
        <end position="126"/>
    </location>
</feature>
<feature type="zinc finger region" description="C4-type" evidence="9">
    <location>
        <begin position="23"/>
        <end position="48"/>
    </location>
</feature>
<evidence type="ECO:0000256" key="7">
    <source>
        <dbReference type="PIRNR" id="PIRNR005586"/>
    </source>
</evidence>
<evidence type="ECO:0000256" key="1">
    <source>
        <dbReference type="ARBA" id="ARBA00004604"/>
    </source>
</evidence>
<dbReference type="Pfam" id="PF02150">
    <property type="entry name" value="Zn_ribbon_RPB9"/>
    <property type="match status" value="1"/>
</dbReference>
<dbReference type="Gene3D" id="2.20.25.10">
    <property type="match status" value="2"/>
</dbReference>
<evidence type="ECO:0000313" key="14">
    <source>
        <dbReference type="Proteomes" id="UP001168821"/>
    </source>
</evidence>
<dbReference type="GO" id="GO:0006367">
    <property type="term" value="P:transcription initiation at RNA polymerase II promoter"/>
    <property type="evidence" value="ECO:0007669"/>
    <property type="project" value="TreeGrafter"/>
</dbReference>
<evidence type="ECO:0000256" key="11">
    <source>
        <dbReference type="SAM" id="MobiDB-lite"/>
    </source>
</evidence>
<feature type="binding site" evidence="8">
    <location>
        <position position="48"/>
    </location>
    <ligand>
        <name>Zn(2+)</name>
        <dbReference type="ChEBI" id="CHEBI:29105"/>
        <label>1</label>
    </ligand>
</feature>
<feature type="compositionally biased region" description="Basic and acidic residues" evidence="11">
    <location>
        <begin position="1"/>
        <end position="14"/>
    </location>
</feature>
<dbReference type="CDD" id="cd10508">
    <property type="entry name" value="Zn-ribbon_RPB9"/>
    <property type="match status" value="1"/>
</dbReference>
<dbReference type="Proteomes" id="UP001168821">
    <property type="component" value="Unassembled WGS sequence"/>
</dbReference>
<dbReference type="Pfam" id="PF01096">
    <property type="entry name" value="Zn_ribbon_TFIIS"/>
    <property type="match status" value="1"/>
</dbReference>
<comment type="caution">
    <text evidence="13">The sequence shown here is derived from an EMBL/GenBank/DDBJ whole genome shotgun (WGS) entry which is preliminary data.</text>
</comment>
<feature type="binding site" evidence="8">
    <location>
        <position position="45"/>
    </location>
    <ligand>
        <name>Zn(2+)</name>
        <dbReference type="ChEBI" id="CHEBI:29105"/>
        <label>1</label>
    </ligand>
</feature>
<dbReference type="InterPro" id="IPR012164">
    <property type="entry name" value="Rpa12/Rpb9/Rpc10/TFS"/>
</dbReference>
<feature type="binding site" evidence="8">
    <location>
        <position position="92"/>
    </location>
    <ligand>
        <name>Zn(2+)</name>
        <dbReference type="ChEBI" id="CHEBI:29105"/>
        <label>2</label>
    </ligand>
</feature>
<evidence type="ECO:0000256" key="3">
    <source>
        <dbReference type="ARBA" id="ARBA00022723"/>
    </source>
</evidence>
<feature type="binding site" evidence="8">
    <location>
        <position position="23"/>
    </location>
    <ligand>
        <name>Zn(2+)</name>
        <dbReference type="ChEBI" id="CHEBI:29105"/>
        <label>1</label>
    </ligand>
</feature>
<evidence type="ECO:0000256" key="5">
    <source>
        <dbReference type="ARBA" id="ARBA00022833"/>
    </source>
</evidence>
<dbReference type="GO" id="GO:0003899">
    <property type="term" value="F:DNA-directed RNA polymerase activity"/>
    <property type="evidence" value="ECO:0007669"/>
    <property type="project" value="InterPro"/>
</dbReference>
<keyword evidence="2 7" id="KW-0240">DNA-directed RNA polymerase</keyword>
<feature type="binding site" evidence="8">
    <location>
        <position position="118"/>
    </location>
    <ligand>
        <name>Zn(2+)</name>
        <dbReference type="ChEBI" id="CHEBI:29105"/>
        <label>2</label>
    </ligand>
</feature>
<dbReference type="GO" id="GO:0001193">
    <property type="term" value="P:maintenance of transcriptional fidelity during transcription elongation by RNA polymerase II"/>
    <property type="evidence" value="ECO:0007669"/>
    <property type="project" value="TreeGrafter"/>
</dbReference>
<evidence type="ECO:0000256" key="6">
    <source>
        <dbReference type="ARBA" id="ARBA00023242"/>
    </source>
</evidence>
<dbReference type="GO" id="GO:0006283">
    <property type="term" value="P:transcription-coupled nucleotide-excision repair"/>
    <property type="evidence" value="ECO:0007669"/>
    <property type="project" value="TreeGrafter"/>
</dbReference>
<dbReference type="InterPro" id="IPR001222">
    <property type="entry name" value="Znf_TFIIS"/>
</dbReference>
<sequence>MDKPGPSRDSRKDGPPPVPTPVCPECNNILYPKEDKPTKTLYYACRHCAYKEKAKSNCVYVNRVLREVDELKNIVPEVVSDPTLPRTDYHPCPACGHRDAVFFQSDKPNSEMRLYYVCAKCHECWTE</sequence>
<dbReference type="GO" id="GO:0003676">
    <property type="term" value="F:nucleic acid binding"/>
    <property type="evidence" value="ECO:0007669"/>
    <property type="project" value="InterPro"/>
</dbReference>
<evidence type="ECO:0000259" key="12">
    <source>
        <dbReference type="PROSITE" id="PS51133"/>
    </source>
</evidence>
<evidence type="ECO:0000256" key="4">
    <source>
        <dbReference type="ARBA" id="ARBA00022771"/>
    </source>
</evidence>
<dbReference type="EMBL" id="JALNTZ010000004">
    <property type="protein sequence ID" value="KAJ3656307.1"/>
    <property type="molecule type" value="Genomic_DNA"/>
</dbReference>
<evidence type="ECO:0000256" key="9">
    <source>
        <dbReference type="PIRSR" id="PIRSR005586-2"/>
    </source>
</evidence>
<evidence type="ECO:0000256" key="2">
    <source>
        <dbReference type="ARBA" id="ARBA00022478"/>
    </source>
</evidence>
<feature type="binding site" evidence="8">
    <location>
        <position position="26"/>
    </location>
    <ligand>
        <name>Zn(2+)</name>
        <dbReference type="ChEBI" id="CHEBI:29105"/>
        <label>1</label>
    </ligand>
</feature>
<evidence type="ECO:0000256" key="10">
    <source>
        <dbReference type="RuleBase" id="RU003474"/>
    </source>
</evidence>
<protein>
    <recommendedName>
        <fullName evidence="7">DNA-directed RNA polymerase subunit</fullName>
    </recommendedName>
</protein>
<comment type="function">
    <text evidence="7">DNA-dependent RNA polymerase catalyzes the transcription of DNA into RNA using the four ribonucleoside triphosphates as substrates.</text>
</comment>
<dbReference type="SUPFAM" id="SSF57783">
    <property type="entry name" value="Zinc beta-ribbon"/>
    <property type="match status" value="2"/>
</dbReference>
<feature type="region of interest" description="Disordered" evidence="11">
    <location>
        <begin position="1"/>
        <end position="21"/>
    </location>
</feature>
<keyword evidence="6 7" id="KW-0539">Nucleus</keyword>